<dbReference type="InterPro" id="IPR045864">
    <property type="entry name" value="aa-tRNA-synth_II/BPL/LPL"/>
</dbReference>
<dbReference type="EMBL" id="FOOX01000026">
    <property type="protein sequence ID" value="SFH35073.1"/>
    <property type="molecule type" value="Genomic_DNA"/>
</dbReference>
<dbReference type="InterPro" id="IPR045060">
    <property type="entry name" value="Phe-tRNA-ligase_IIc_bsu"/>
</dbReference>
<feature type="binding site" evidence="15">
    <location>
        <position position="461"/>
    </location>
    <ligand>
        <name>Mg(2+)</name>
        <dbReference type="ChEBI" id="CHEBI:18420"/>
        <note>shared with alpha subunit</note>
    </ligand>
</feature>
<dbReference type="InterPro" id="IPR033714">
    <property type="entry name" value="tRNA_bind_bactPheRS"/>
</dbReference>
<dbReference type="RefSeq" id="WP_092475550.1">
    <property type="nucleotide sequence ID" value="NZ_FOOX01000026.1"/>
</dbReference>
<dbReference type="Gene3D" id="3.30.56.10">
    <property type="match status" value="2"/>
</dbReference>
<keyword evidence="5 16" id="KW-0820">tRNA-binding</keyword>
<feature type="binding site" evidence="15">
    <location>
        <position position="470"/>
    </location>
    <ligand>
        <name>Mg(2+)</name>
        <dbReference type="ChEBI" id="CHEBI:18420"/>
        <note>shared with alpha subunit</note>
    </ligand>
</feature>
<comment type="subcellular location">
    <subcellularLocation>
        <location evidence="1 15">Cytoplasm</location>
    </subcellularLocation>
</comment>
<dbReference type="HAMAP" id="MF_00283">
    <property type="entry name" value="Phe_tRNA_synth_beta1"/>
    <property type="match status" value="1"/>
</dbReference>
<dbReference type="CDD" id="cd02796">
    <property type="entry name" value="tRNA_bind_bactPheRS"/>
    <property type="match status" value="1"/>
</dbReference>
<dbReference type="OrthoDB" id="9805455at2"/>
<dbReference type="PROSITE" id="PS51447">
    <property type="entry name" value="FDX_ACB"/>
    <property type="match status" value="1"/>
</dbReference>
<evidence type="ECO:0000256" key="16">
    <source>
        <dbReference type="PROSITE-ProRule" id="PRU00209"/>
    </source>
</evidence>
<dbReference type="AlphaFoldDB" id="A0A1I2ZB62"/>
<evidence type="ECO:0000259" key="17">
    <source>
        <dbReference type="PROSITE" id="PS50886"/>
    </source>
</evidence>
<evidence type="ECO:0000313" key="21">
    <source>
        <dbReference type="Proteomes" id="UP000199337"/>
    </source>
</evidence>
<dbReference type="InterPro" id="IPR002547">
    <property type="entry name" value="tRNA-bd_dom"/>
</dbReference>
<dbReference type="GO" id="GO:0000049">
    <property type="term" value="F:tRNA binding"/>
    <property type="evidence" value="ECO:0007669"/>
    <property type="project" value="UniProtKB-UniRule"/>
</dbReference>
<evidence type="ECO:0000256" key="15">
    <source>
        <dbReference type="HAMAP-Rule" id="MF_00283"/>
    </source>
</evidence>
<dbReference type="InterPro" id="IPR020825">
    <property type="entry name" value="Phe-tRNA_synthase-like_B3/B4"/>
</dbReference>
<evidence type="ECO:0000259" key="19">
    <source>
        <dbReference type="PROSITE" id="PS51483"/>
    </source>
</evidence>
<keyword evidence="13 15" id="KW-0030">Aminoacyl-tRNA synthetase</keyword>
<organism evidence="20 21">
    <name type="scientific">Desulfotruncus arcticus DSM 17038</name>
    <dbReference type="NCBI Taxonomy" id="1121424"/>
    <lineage>
        <taxon>Bacteria</taxon>
        <taxon>Bacillati</taxon>
        <taxon>Bacillota</taxon>
        <taxon>Clostridia</taxon>
        <taxon>Eubacteriales</taxon>
        <taxon>Desulfallaceae</taxon>
        <taxon>Desulfotruncus</taxon>
    </lineage>
</organism>
<comment type="subunit">
    <text evidence="3 15">Tetramer of two alpha and two beta subunits.</text>
</comment>
<dbReference type="STRING" id="341036.SAMN05660649_04852"/>
<dbReference type="GO" id="GO:0000287">
    <property type="term" value="F:magnesium ion binding"/>
    <property type="evidence" value="ECO:0007669"/>
    <property type="project" value="UniProtKB-UniRule"/>
</dbReference>
<gene>
    <name evidence="15" type="primary">pheT</name>
    <name evidence="20" type="ORF">SAMN05660649_04852</name>
</gene>
<evidence type="ECO:0000256" key="11">
    <source>
        <dbReference type="ARBA" id="ARBA00022884"/>
    </source>
</evidence>
<dbReference type="GO" id="GO:0140096">
    <property type="term" value="F:catalytic activity, acting on a protein"/>
    <property type="evidence" value="ECO:0007669"/>
    <property type="project" value="UniProtKB-ARBA"/>
</dbReference>
<comment type="similarity">
    <text evidence="2 15">Belongs to the phenylalanyl-tRNA synthetase beta subunit family. Type 1 subfamily.</text>
</comment>
<dbReference type="GO" id="GO:0006432">
    <property type="term" value="P:phenylalanyl-tRNA aminoacylation"/>
    <property type="evidence" value="ECO:0007669"/>
    <property type="project" value="UniProtKB-UniRule"/>
</dbReference>
<feature type="domain" description="B5" evidence="19">
    <location>
        <begin position="408"/>
        <end position="483"/>
    </location>
</feature>
<keyword evidence="8 15" id="KW-0547">Nucleotide-binding</keyword>
<protein>
    <recommendedName>
        <fullName evidence="15">Phenylalanine--tRNA ligase beta subunit</fullName>
        <ecNumber evidence="15">6.1.1.20</ecNumber>
    </recommendedName>
    <alternativeName>
        <fullName evidence="15">Phenylalanyl-tRNA synthetase beta subunit</fullName>
        <shortName evidence="15">PheRS</shortName>
    </alternativeName>
</protein>
<dbReference type="Proteomes" id="UP000199337">
    <property type="component" value="Unassembled WGS sequence"/>
</dbReference>
<comment type="cofactor">
    <cofactor evidence="15">
        <name>Mg(2+)</name>
        <dbReference type="ChEBI" id="CHEBI:18420"/>
    </cofactor>
    <text evidence="15">Binds 2 magnesium ions per tetramer.</text>
</comment>
<dbReference type="InterPro" id="IPR005121">
    <property type="entry name" value="Fdx_antiC-bd"/>
</dbReference>
<keyword evidence="10 15" id="KW-0460">Magnesium</keyword>
<dbReference type="InterPro" id="IPR009061">
    <property type="entry name" value="DNA-bd_dom_put_sf"/>
</dbReference>
<dbReference type="Pfam" id="PF03484">
    <property type="entry name" value="B5"/>
    <property type="match status" value="1"/>
</dbReference>
<dbReference type="SUPFAM" id="SSF54991">
    <property type="entry name" value="Anticodon-binding domain of PheRS"/>
    <property type="match status" value="1"/>
</dbReference>
<dbReference type="CDD" id="cd00769">
    <property type="entry name" value="PheRS_beta_core"/>
    <property type="match status" value="1"/>
</dbReference>
<dbReference type="SMART" id="SM00873">
    <property type="entry name" value="B3_4"/>
    <property type="match status" value="1"/>
</dbReference>
<feature type="binding site" evidence="15">
    <location>
        <position position="471"/>
    </location>
    <ligand>
        <name>Mg(2+)</name>
        <dbReference type="ChEBI" id="CHEBI:18420"/>
        <note>shared with alpha subunit</note>
    </ligand>
</feature>
<accession>A0A1I2ZB62</accession>
<evidence type="ECO:0000256" key="7">
    <source>
        <dbReference type="ARBA" id="ARBA00022723"/>
    </source>
</evidence>
<dbReference type="SMART" id="SM00874">
    <property type="entry name" value="B5"/>
    <property type="match status" value="1"/>
</dbReference>
<dbReference type="InterPro" id="IPR041616">
    <property type="entry name" value="PheRS_beta_core"/>
</dbReference>
<evidence type="ECO:0000256" key="12">
    <source>
        <dbReference type="ARBA" id="ARBA00022917"/>
    </source>
</evidence>
<dbReference type="NCBIfam" id="NF045760">
    <property type="entry name" value="YtpR"/>
    <property type="match status" value="1"/>
</dbReference>
<dbReference type="GO" id="GO:0016740">
    <property type="term" value="F:transferase activity"/>
    <property type="evidence" value="ECO:0007669"/>
    <property type="project" value="UniProtKB-ARBA"/>
</dbReference>
<evidence type="ECO:0000256" key="8">
    <source>
        <dbReference type="ARBA" id="ARBA00022741"/>
    </source>
</evidence>
<dbReference type="FunFam" id="3.30.70.380:FF:000001">
    <property type="entry name" value="Phenylalanine--tRNA ligase beta subunit"/>
    <property type="match status" value="1"/>
</dbReference>
<keyword evidence="7 15" id="KW-0479">Metal-binding</keyword>
<evidence type="ECO:0000256" key="13">
    <source>
        <dbReference type="ARBA" id="ARBA00023146"/>
    </source>
</evidence>
<feature type="domain" description="TRNA-binding" evidence="17">
    <location>
        <begin position="39"/>
        <end position="154"/>
    </location>
</feature>
<dbReference type="InterPro" id="IPR004532">
    <property type="entry name" value="Phe-tRNA-ligase_IIc_bsu_bact"/>
</dbReference>
<dbReference type="Gene3D" id="2.40.50.140">
    <property type="entry name" value="Nucleic acid-binding proteins"/>
    <property type="match status" value="1"/>
</dbReference>
<dbReference type="GO" id="GO:0009328">
    <property type="term" value="C:phenylalanine-tRNA ligase complex"/>
    <property type="evidence" value="ECO:0007669"/>
    <property type="project" value="TreeGrafter"/>
</dbReference>
<evidence type="ECO:0000259" key="18">
    <source>
        <dbReference type="PROSITE" id="PS51447"/>
    </source>
</evidence>
<dbReference type="EC" id="6.1.1.20" evidence="15"/>
<dbReference type="Gene3D" id="3.50.40.10">
    <property type="entry name" value="Phenylalanyl-trna Synthetase, Chain B, domain 3"/>
    <property type="match status" value="1"/>
</dbReference>
<reference evidence="21" key="1">
    <citation type="submission" date="2016-10" db="EMBL/GenBank/DDBJ databases">
        <authorList>
            <person name="Varghese N."/>
            <person name="Submissions S."/>
        </authorList>
    </citation>
    <scope>NUCLEOTIDE SEQUENCE [LARGE SCALE GENOMIC DNA]</scope>
    <source>
        <strain evidence="21">DSM 17038</strain>
    </source>
</reference>
<feature type="domain" description="FDX-ACB" evidence="18">
    <location>
        <begin position="713"/>
        <end position="806"/>
    </location>
</feature>
<dbReference type="SUPFAM" id="SSF56037">
    <property type="entry name" value="PheT/TilS domain"/>
    <property type="match status" value="1"/>
</dbReference>
<name>A0A1I2ZB62_9FIRM</name>
<keyword evidence="11 16" id="KW-0694">RNA-binding</keyword>
<comment type="catalytic activity">
    <reaction evidence="14 15">
        <text>tRNA(Phe) + L-phenylalanine + ATP = L-phenylalanyl-tRNA(Phe) + AMP + diphosphate + H(+)</text>
        <dbReference type="Rhea" id="RHEA:19413"/>
        <dbReference type="Rhea" id="RHEA-COMP:9668"/>
        <dbReference type="Rhea" id="RHEA-COMP:9699"/>
        <dbReference type="ChEBI" id="CHEBI:15378"/>
        <dbReference type="ChEBI" id="CHEBI:30616"/>
        <dbReference type="ChEBI" id="CHEBI:33019"/>
        <dbReference type="ChEBI" id="CHEBI:58095"/>
        <dbReference type="ChEBI" id="CHEBI:78442"/>
        <dbReference type="ChEBI" id="CHEBI:78531"/>
        <dbReference type="ChEBI" id="CHEBI:456215"/>
        <dbReference type="EC" id="6.1.1.20"/>
    </reaction>
</comment>
<dbReference type="PANTHER" id="PTHR10947">
    <property type="entry name" value="PHENYLALANYL-TRNA SYNTHETASE BETA CHAIN AND LEUCINE-RICH REPEAT-CONTAINING PROTEIN 47"/>
    <property type="match status" value="1"/>
</dbReference>
<dbReference type="GO" id="GO:0004826">
    <property type="term" value="F:phenylalanine-tRNA ligase activity"/>
    <property type="evidence" value="ECO:0007669"/>
    <property type="project" value="UniProtKB-UniRule"/>
</dbReference>
<evidence type="ECO:0000256" key="9">
    <source>
        <dbReference type="ARBA" id="ARBA00022840"/>
    </source>
</evidence>
<dbReference type="Gene3D" id="3.30.70.380">
    <property type="entry name" value="Ferrodoxin-fold anticodon-binding domain"/>
    <property type="match status" value="1"/>
</dbReference>
<dbReference type="FunFam" id="2.40.50.140:FF:000045">
    <property type="entry name" value="Phenylalanine--tRNA ligase beta subunit"/>
    <property type="match status" value="1"/>
</dbReference>
<keyword evidence="4 15" id="KW-0963">Cytoplasm</keyword>
<dbReference type="PROSITE" id="PS51483">
    <property type="entry name" value="B5"/>
    <property type="match status" value="1"/>
</dbReference>
<dbReference type="Pfam" id="PF03483">
    <property type="entry name" value="B3_4"/>
    <property type="match status" value="1"/>
</dbReference>
<dbReference type="Pfam" id="PF17759">
    <property type="entry name" value="tRNA_synthFbeta"/>
    <property type="match status" value="1"/>
</dbReference>
<evidence type="ECO:0000256" key="4">
    <source>
        <dbReference type="ARBA" id="ARBA00022490"/>
    </source>
</evidence>
<evidence type="ECO:0000256" key="1">
    <source>
        <dbReference type="ARBA" id="ARBA00004496"/>
    </source>
</evidence>
<dbReference type="InterPro" id="IPR012340">
    <property type="entry name" value="NA-bd_OB-fold"/>
</dbReference>
<dbReference type="PROSITE" id="PS50886">
    <property type="entry name" value="TRBD"/>
    <property type="match status" value="1"/>
</dbReference>
<dbReference type="SUPFAM" id="SSF55681">
    <property type="entry name" value="Class II aaRS and biotin synthetases"/>
    <property type="match status" value="1"/>
</dbReference>
<evidence type="ECO:0000256" key="2">
    <source>
        <dbReference type="ARBA" id="ARBA00008653"/>
    </source>
</evidence>
<keyword evidence="12 15" id="KW-0648">Protein biosynthesis</keyword>
<evidence type="ECO:0000256" key="10">
    <source>
        <dbReference type="ARBA" id="ARBA00022842"/>
    </source>
</evidence>
<proteinExistence type="inferred from homology"/>
<evidence type="ECO:0000256" key="6">
    <source>
        <dbReference type="ARBA" id="ARBA00022598"/>
    </source>
</evidence>
<dbReference type="SUPFAM" id="SSF50249">
    <property type="entry name" value="Nucleic acid-binding proteins"/>
    <property type="match status" value="1"/>
</dbReference>
<evidence type="ECO:0000256" key="14">
    <source>
        <dbReference type="ARBA" id="ARBA00049255"/>
    </source>
</evidence>
<dbReference type="NCBIfam" id="TIGR00472">
    <property type="entry name" value="pheT_bact"/>
    <property type="match status" value="1"/>
</dbReference>
<dbReference type="PANTHER" id="PTHR10947:SF0">
    <property type="entry name" value="PHENYLALANINE--TRNA LIGASE BETA SUBUNIT"/>
    <property type="match status" value="1"/>
</dbReference>
<evidence type="ECO:0000313" key="20">
    <source>
        <dbReference type="EMBL" id="SFH35073.1"/>
    </source>
</evidence>
<evidence type="ECO:0000256" key="5">
    <source>
        <dbReference type="ARBA" id="ARBA00022555"/>
    </source>
</evidence>
<dbReference type="FunFam" id="3.50.40.10:FF:000001">
    <property type="entry name" value="Phenylalanine--tRNA ligase beta subunit"/>
    <property type="match status" value="1"/>
</dbReference>
<dbReference type="Pfam" id="PF03147">
    <property type="entry name" value="FDX-ACB"/>
    <property type="match status" value="1"/>
</dbReference>
<dbReference type="Gene3D" id="3.30.930.10">
    <property type="entry name" value="Bira Bifunctional Protein, Domain 2"/>
    <property type="match status" value="1"/>
</dbReference>
<keyword evidence="9 15" id="KW-0067">ATP-binding</keyword>
<dbReference type="GO" id="GO:0005524">
    <property type="term" value="F:ATP binding"/>
    <property type="evidence" value="ECO:0007669"/>
    <property type="project" value="UniProtKB-UniRule"/>
</dbReference>
<dbReference type="InterPro" id="IPR036690">
    <property type="entry name" value="Fdx_antiC-bd_sf"/>
</dbReference>
<dbReference type="InterPro" id="IPR005147">
    <property type="entry name" value="tRNA_synthase_B5-dom"/>
</dbReference>
<sequence length="807" mass="88740">MRVSYKWLKEYVPIDVPPQELAERLTLAGVAVEAIHELGKDISNVYTGKILKIDKHPNADKLVVCRVTTGGDEELQIVTGATNVREGHVIPVAVVGARLTGGLTIKKSKLRGIESRGMLCSGQELGLDPDTMPEDQAHGIMILPADTPLGVDVKSLIGLDDVILELELTPNRGDCMSMVGVAREVSAIFNKPLIMPETEVNPTADAAGDSVKVDIDDPVLCRRYVARLLKNVIIKASPAWMQERLRAAGVRPINNVVDVTNYVMMELGQPLHAFDYSKLKESHIIVRRAADRETMLTLDKSKRELSSDMLVITDPDGPVAVAGVMGGYESEVTSETQSILLESAYFDPVSIRRTSRDLGLRSESSARFEKGIDLTDCRRAADRAARLLADMGAAEVADLVVDNYPRPWVEKTILLRPQRVYHILDLQIPQPEIAELLTRLQFQVKEDEKGLLVTIPGFRPDISLEVDLIEEVARLYGVNRVPNTLPVGAMTPGARNYSQELSLNIRNFLSGGGFSEVVTYTFVNPRVFDLLDLEPDSMLRKTVALQNPMSEDQSVMRTLLYPGLLDVLQRNAKRQVKDAAVFELGRVYHPRENETLPLEVATLAAAVTGSTPGGWNSSTVAMDFYYLKGVLEALLGQVGVKDVAYVPVANAPGLHPGRTAAVICGETEIGIIGDLHPDVQEAYDLSRPVTIFEVDFDQLAGVAGNPRRYKSLPRFPGVERDLAVVVRNDIPAADITNIIYRAASALLQEVRLFDVYRGKQVEDGRQSLAFALKFQAADRTLTDDEVNKQIEKITGALERKFAAVLRS</sequence>
<keyword evidence="21" id="KW-1185">Reference proteome</keyword>
<dbReference type="SMART" id="SM00896">
    <property type="entry name" value="FDX-ACB"/>
    <property type="match status" value="1"/>
</dbReference>
<evidence type="ECO:0000256" key="3">
    <source>
        <dbReference type="ARBA" id="ARBA00011209"/>
    </source>
</evidence>
<dbReference type="SUPFAM" id="SSF46955">
    <property type="entry name" value="Putative DNA-binding domain"/>
    <property type="match status" value="1"/>
</dbReference>
<dbReference type="Pfam" id="PF01588">
    <property type="entry name" value="tRNA_bind"/>
    <property type="match status" value="1"/>
</dbReference>
<feature type="binding site" evidence="15">
    <location>
        <position position="467"/>
    </location>
    <ligand>
        <name>Mg(2+)</name>
        <dbReference type="ChEBI" id="CHEBI:18420"/>
        <note>shared with alpha subunit</note>
    </ligand>
</feature>
<dbReference type="InterPro" id="IPR005146">
    <property type="entry name" value="B3/B4_tRNA-bd"/>
</dbReference>
<keyword evidence="6 15" id="KW-0436">Ligase</keyword>